<dbReference type="GO" id="GO:0000177">
    <property type="term" value="C:cytoplasmic exosome (RNase complex)"/>
    <property type="evidence" value="ECO:0007669"/>
    <property type="project" value="TreeGrafter"/>
</dbReference>
<dbReference type="FunCoup" id="A0A1X7VC14">
    <property type="interactions" value="656"/>
</dbReference>
<feature type="domain" description="S1 motif" evidence="7">
    <location>
        <begin position="64"/>
        <end position="142"/>
    </location>
</feature>
<protein>
    <recommendedName>
        <fullName evidence="7">S1 motif domain-containing protein</fullName>
    </recommendedName>
</protein>
<dbReference type="STRING" id="400682.A0A1X7VC14"/>
<dbReference type="InterPro" id="IPR012340">
    <property type="entry name" value="NA-bd_OB-fold"/>
</dbReference>
<comment type="similarity">
    <text evidence="2">Belongs to the RRP4 family.</text>
</comment>
<dbReference type="SUPFAM" id="SSF54791">
    <property type="entry name" value="Eukaryotic type KH-domain (KH-domain type I)"/>
    <property type="match status" value="1"/>
</dbReference>
<dbReference type="InterPro" id="IPR026699">
    <property type="entry name" value="Exosome_RNA_bind1/RRP40/RRP4"/>
</dbReference>
<dbReference type="GO" id="GO:0034475">
    <property type="term" value="P:U4 snRNA 3'-end processing"/>
    <property type="evidence" value="ECO:0007669"/>
    <property type="project" value="TreeGrafter"/>
</dbReference>
<dbReference type="InterPro" id="IPR048565">
    <property type="entry name" value="S1_RRP4"/>
</dbReference>
<dbReference type="Pfam" id="PF21266">
    <property type="entry name" value="S1_RRP4"/>
    <property type="match status" value="1"/>
</dbReference>
<accession>A0A1X7VC14</accession>
<dbReference type="GO" id="GO:0000467">
    <property type="term" value="P:exonucleolytic trimming to generate mature 3'-end of 5.8S rRNA from tricistronic rRNA transcript (SSU-rRNA, 5.8S rRNA, LSU-rRNA)"/>
    <property type="evidence" value="ECO:0007669"/>
    <property type="project" value="TreeGrafter"/>
</dbReference>
<dbReference type="InterPro" id="IPR004088">
    <property type="entry name" value="KH_dom_type_1"/>
</dbReference>
<dbReference type="FunFam" id="2.40.50.140:FF:000038">
    <property type="entry name" value="Exosome complex component RRP4"/>
    <property type="match status" value="1"/>
</dbReference>
<dbReference type="SUPFAM" id="SSF110324">
    <property type="entry name" value="Ribosomal L27 protein-like"/>
    <property type="match status" value="1"/>
</dbReference>
<dbReference type="GO" id="GO:0071038">
    <property type="term" value="P:TRAMP-dependent tRNA surveillance pathway"/>
    <property type="evidence" value="ECO:0007669"/>
    <property type="project" value="TreeGrafter"/>
</dbReference>
<proteinExistence type="inferred from homology"/>
<keyword evidence="4" id="KW-0271">Exosome</keyword>
<dbReference type="CDD" id="cd05789">
    <property type="entry name" value="S1_Rrp4"/>
    <property type="match status" value="1"/>
</dbReference>
<reference evidence="8" key="1">
    <citation type="submission" date="2017-05" db="UniProtKB">
        <authorList>
            <consortium name="EnsemblMetazoa"/>
        </authorList>
    </citation>
    <scope>IDENTIFICATION</scope>
</reference>
<dbReference type="EnsemblMetazoa" id="Aqu2.1.37284_001">
    <property type="protein sequence ID" value="Aqu2.1.37284_001"/>
    <property type="gene ID" value="Aqu2.1.37284"/>
</dbReference>
<dbReference type="GO" id="GO:0071034">
    <property type="term" value="P:CUT catabolic process"/>
    <property type="evidence" value="ECO:0007669"/>
    <property type="project" value="TreeGrafter"/>
</dbReference>
<evidence type="ECO:0000313" key="8">
    <source>
        <dbReference type="EnsemblMetazoa" id="Aqu2.1.37284_001"/>
    </source>
</evidence>
<evidence type="ECO:0000256" key="5">
    <source>
        <dbReference type="ARBA" id="ARBA00022884"/>
    </source>
</evidence>
<evidence type="ECO:0000256" key="4">
    <source>
        <dbReference type="ARBA" id="ARBA00022835"/>
    </source>
</evidence>
<dbReference type="PANTHER" id="PTHR21321">
    <property type="entry name" value="PNAS-3 RELATED"/>
    <property type="match status" value="1"/>
</dbReference>
<evidence type="ECO:0000256" key="2">
    <source>
        <dbReference type="ARBA" id="ARBA00009155"/>
    </source>
</evidence>
<dbReference type="GO" id="GO:0071051">
    <property type="term" value="P:poly(A)-dependent snoRNA 3'-end processing"/>
    <property type="evidence" value="ECO:0007669"/>
    <property type="project" value="TreeGrafter"/>
</dbReference>
<dbReference type="AlphaFoldDB" id="A0A1X7VC14"/>
<keyword evidence="3" id="KW-0698">rRNA processing</keyword>
<keyword evidence="5" id="KW-0694">RNA-binding</keyword>
<organism evidence="8">
    <name type="scientific">Amphimedon queenslandica</name>
    <name type="common">Sponge</name>
    <dbReference type="NCBI Taxonomy" id="400682"/>
    <lineage>
        <taxon>Eukaryota</taxon>
        <taxon>Metazoa</taxon>
        <taxon>Porifera</taxon>
        <taxon>Demospongiae</taxon>
        <taxon>Heteroscleromorpha</taxon>
        <taxon>Haplosclerida</taxon>
        <taxon>Niphatidae</taxon>
        <taxon>Amphimedon</taxon>
    </lineage>
</organism>
<dbReference type="InterPro" id="IPR025721">
    <property type="entry name" value="Exosome_cplx_N_dom"/>
</dbReference>
<dbReference type="SUPFAM" id="SSF50249">
    <property type="entry name" value="Nucleic acid-binding proteins"/>
    <property type="match status" value="1"/>
</dbReference>
<dbReference type="PROSITE" id="PS50126">
    <property type="entry name" value="S1"/>
    <property type="match status" value="1"/>
</dbReference>
<dbReference type="Gene3D" id="2.40.50.100">
    <property type="match status" value="1"/>
</dbReference>
<dbReference type="eggNOG" id="KOG3013">
    <property type="taxonomic scope" value="Eukaryota"/>
</dbReference>
<dbReference type="Gene3D" id="2.40.50.140">
    <property type="entry name" value="Nucleic acid-binding proteins"/>
    <property type="match status" value="1"/>
</dbReference>
<dbReference type="InterPro" id="IPR036612">
    <property type="entry name" value="KH_dom_type_1_sf"/>
</dbReference>
<evidence type="ECO:0000259" key="7">
    <source>
        <dbReference type="PROSITE" id="PS50126"/>
    </source>
</evidence>
<dbReference type="PANTHER" id="PTHR21321:SF4">
    <property type="entry name" value="EXOSOME COMPLEX COMPONENT RRP4"/>
    <property type="match status" value="1"/>
</dbReference>
<dbReference type="GO" id="GO:0071035">
    <property type="term" value="P:nuclear polyadenylation-dependent rRNA catabolic process"/>
    <property type="evidence" value="ECO:0007669"/>
    <property type="project" value="TreeGrafter"/>
</dbReference>
<evidence type="ECO:0000256" key="3">
    <source>
        <dbReference type="ARBA" id="ARBA00022552"/>
    </source>
</evidence>
<dbReference type="InParanoid" id="A0A1X7VC14"/>
<dbReference type="OrthoDB" id="1650at2759"/>
<dbReference type="GO" id="GO:0003723">
    <property type="term" value="F:RNA binding"/>
    <property type="evidence" value="ECO:0007669"/>
    <property type="project" value="UniProtKB-KW"/>
</dbReference>
<dbReference type="Pfam" id="PF15985">
    <property type="entry name" value="KH_6"/>
    <property type="match status" value="1"/>
</dbReference>
<evidence type="ECO:0000256" key="1">
    <source>
        <dbReference type="ARBA" id="ARBA00004123"/>
    </source>
</evidence>
<sequence length="287" mass="31831">MALKGEPHYVAPGDVITANLGFMRGHGTYESDGKLLASVAGVVERVNRLLCVHPLKSKYNGEIGDVVVGRIIEVQQKRWKVETSSRLDSVLNLSSINLPGGVLRRRSAEDEVMIRDYLKEGDLISAEVQQVNSDGSLSLHTRSLKYGKLTEGTLVTVSPSLVKRCKNHFHNLLCGASLILGNNGYIWISPIILDDHQQEQMRFQLPSTPGSSSVKTVTHVATIEERETIARLRNCILALAQSRILLYDTTVQYAYDASLKYEVKELLKKDAMEDITESVQQNLSALN</sequence>
<dbReference type="InterPro" id="IPR003029">
    <property type="entry name" value="S1_domain"/>
</dbReference>
<dbReference type="CDD" id="cd22525">
    <property type="entry name" value="KH-I_Rrp4_eukar"/>
    <property type="match status" value="1"/>
</dbReference>
<dbReference type="GO" id="GO:0000176">
    <property type="term" value="C:nuclear exosome (RNase complex)"/>
    <property type="evidence" value="ECO:0007669"/>
    <property type="project" value="TreeGrafter"/>
</dbReference>
<keyword evidence="6" id="KW-0539">Nucleus</keyword>
<name>A0A1X7VC14_AMPQE</name>
<dbReference type="Pfam" id="PF14382">
    <property type="entry name" value="ECR1_N"/>
    <property type="match status" value="1"/>
</dbReference>
<comment type="subcellular location">
    <subcellularLocation>
        <location evidence="1">Nucleus</location>
    </subcellularLocation>
</comment>
<dbReference type="SMART" id="SM00316">
    <property type="entry name" value="S1"/>
    <property type="match status" value="1"/>
</dbReference>
<evidence type="ECO:0000256" key="6">
    <source>
        <dbReference type="ARBA" id="ARBA00023242"/>
    </source>
</evidence>